<sequence length="142" mass="15745">MTDNKLIIGGLPLPDALTSLIRAGKWVPPTRDEIYIEIFHEEAELPVFFDVAILIKENASWQRLSVEATFGNEGVAGSLGINPQKSIFIASLGADMPVVLDYRMSRETPRVLYLAYSPPCWTQVAATVEELIERLYSSSESS</sequence>
<accession>A0ABR4L672</accession>
<dbReference type="RefSeq" id="XP_070880403.1">
    <property type="nucleotide sequence ID" value="XM_071030655.1"/>
</dbReference>
<comment type="caution">
    <text evidence="1">The sequence shown here is derived from an EMBL/GenBank/DDBJ whole genome shotgun (WGS) entry which is preliminary data.</text>
</comment>
<dbReference type="EMBL" id="JBFXLQ010000101">
    <property type="protein sequence ID" value="KAL2859847.1"/>
    <property type="molecule type" value="Genomic_DNA"/>
</dbReference>
<keyword evidence="2" id="KW-1185">Reference proteome</keyword>
<protein>
    <submittedName>
        <fullName evidence="1">Uncharacterized protein</fullName>
    </submittedName>
</protein>
<proteinExistence type="predicted"/>
<evidence type="ECO:0000313" key="1">
    <source>
        <dbReference type="EMBL" id="KAL2859847.1"/>
    </source>
</evidence>
<gene>
    <name evidence="1" type="ORF">BJX67DRAFT_368673</name>
</gene>
<dbReference type="GeneID" id="98145727"/>
<dbReference type="Proteomes" id="UP001610432">
    <property type="component" value="Unassembled WGS sequence"/>
</dbReference>
<organism evidence="1 2">
    <name type="scientific">Aspergillus lucknowensis</name>
    <dbReference type="NCBI Taxonomy" id="176173"/>
    <lineage>
        <taxon>Eukaryota</taxon>
        <taxon>Fungi</taxon>
        <taxon>Dikarya</taxon>
        <taxon>Ascomycota</taxon>
        <taxon>Pezizomycotina</taxon>
        <taxon>Eurotiomycetes</taxon>
        <taxon>Eurotiomycetidae</taxon>
        <taxon>Eurotiales</taxon>
        <taxon>Aspergillaceae</taxon>
        <taxon>Aspergillus</taxon>
        <taxon>Aspergillus subgen. Nidulantes</taxon>
    </lineage>
</organism>
<name>A0ABR4L672_9EURO</name>
<evidence type="ECO:0000313" key="2">
    <source>
        <dbReference type="Proteomes" id="UP001610432"/>
    </source>
</evidence>
<reference evidence="1 2" key="1">
    <citation type="submission" date="2024-07" db="EMBL/GenBank/DDBJ databases">
        <title>Section-level genome sequencing and comparative genomics of Aspergillus sections Usti and Cavernicolus.</title>
        <authorList>
            <consortium name="Lawrence Berkeley National Laboratory"/>
            <person name="Nybo J.L."/>
            <person name="Vesth T.C."/>
            <person name="Theobald S."/>
            <person name="Frisvad J.C."/>
            <person name="Larsen T.O."/>
            <person name="Kjaerboelling I."/>
            <person name="Rothschild-Mancinelli K."/>
            <person name="Lyhne E.K."/>
            <person name="Kogle M.E."/>
            <person name="Barry K."/>
            <person name="Clum A."/>
            <person name="Na H."/>
            <person name="Ledsgaard L."/>
            <person name="Lin J."/>
            <person name="Lipzen A."/>
            <person name="Kuo A."/>
            <person name="Riley R."/>
            <person name="Mondo S."/>
            <person name="Labutti K."/>
            <person name="Haridas S."/>
            <person name="Pangalinan J."/>
            <person name="Salamov A.A."/>
            <person name="Simmons B.A."/>
            <person name="Magnuson J.K."/>
            <person name="Chen J."/>
            <person name="Drula E."/>
            <person name="Henrissat B."/>
            <person name="Wiebenga A."/>
            <person name="Lubbers R.J."/>
            <person name="Gomes A.C."/>
            <person name="Macurrencykelacurrency M.R."/>
            <person name="Stajich J."/>
            <person name="Grigoriev I.V."/>
            <person name="Mortensen U.H."/>
            <person name="De Vries R.P."/>
            <person name="Baker S.E."/>
            <person name="Andersen M.R."/>
        </authorList>
    </citation>
    <scope>NUCLEOTIDE SEQUENCE [LARGE SCALE GENOMIC DNA]</scope>
    <source>
        <strain evidence="1 2">CBS 449.75</strain>
    </source>
</reference>